<feature type="compositionally biased region" description="Low complexity" evidence="1">
    <location>
        <begin position="129"/>
        <end position="140"/>
    </location>
</feature>
<dbReference type="AlphaFoldDB" id="A0A840SI08"/>
<name>A0A840SI08_9SPIR</name>
<feature type="region of interest" description="Disordered" evidence="1">
    <location>
        <begin position="103"/>
        <end position="220"/>
    </location>
</feature>
<proteinExistence type="predicted"/>
<keyword evidence="3" id="KW-1185">Reference proteome</keyword>
<reference evidence="2 3" key="1">
    <citation type="submission" date="2020-08" db="EMBL/GenBank/DDBJ databases">
        <title>Genomic Encyclopedia of Type Strains, Phase IV (KMG-IV): sequencing the most valuable type-strain genomes for metagenomic binning, comparative biology and taxonomic classification.</title>
        <authorList>
            <person name="Goeker M."/>
        </authorList>
    </citation>
    <scope>NUCLEOTIDE SEQUENCE [LARGE SCALE GENOMIC DNA]</scope>
    <source>
        <strain evidence="2 3">DSM 103679</strain>
    </source>
</reference>
<comment type="caution">
    <text evidence="2">The sequence shown here is derived from an EMBL/GenBank/DDBJ whole genome shotgun (WGS) entry which is preliminary data.</text>
</comment>
<feature type="compositionally biased region" description="Polar residues" evidence="1">
    <location>
        <begin position="103"/>
        <end position="118"/>
    </location>
</feature>
<feature type="compositionally biased region" description="Polar residues" evidence="1">
    <location>
        <begin position="143"/>
        <end position="159"/>
    </location>
</feature>
<feature type="compositionally biased region" description="Low complexity" evidence="1">
    <location>
        <begin position="188"/>
        <end position="199"/>
    </location>
</feature>
<organism evidence="2 3">
    <name type="scientific">Treponema rectale</name>
    <dbReference type="NCBI Taxonomy" id="744512"/>
    <lineage>
        <taxon>Bacteria</taxon>
        <taxon>Pseudomonadati</taxon>
        <taxon>Spirochaetota</taxon>
        <taxon>Spirochaetia</taxon>
        <taxon>Spirochaetales</taxon>
        <taxon>Treponemataceae</taxon>
        <taxon>Treponema</taxon>
    </lineage>
</organism>
<gene>
    <name evidence="2" type="ORF">HNP77_002160</name>
</gene>
<protein>
    <submittedName>
        <fullName evidence="2">Thiol:disulfide interchange protein</fullName>
    </submittedName>
</protein>
<accession>A0A840SI08</accession>
<dbReference type="RefSeq" id="WP_184653197.1">
    <property type="nucleotide sequence ID" value="NZ_JACHFR010000003.1"/>
</dbReference>
<evidence type="ECO:0000313" key="3">
    <source>
        <dbReference type="Proteomes" id="UP000578697"/>
    </source>
</evidence>
<dbReference type="Proteomes" id="UP000578697">
    <property type="component" value="Unassembled WGS sequence"/>
</dbReference>
<evidence type="ECO:0000256" key="1">
    <source>
        <dbReference type="SAM" id="MobiDB-lite"/>
    </source>
</evidence>
<feature type="compositionally biased region" description="Low complexity" evidence="1">
    <location>
        <begin position="166"/>
        <end position="180"/>
    </location>
</feature>
<evidence type="ECO:0000313" key="2">
    <source>
        <dbReference type="EMBL" id="MBB5219778.1"/>
    </source>
</evidence>
<dbReference type="EMBL" id="JACHFR010000003">
    <property type="protein sequence ID" value="MBB5219778.1"/>
    <property type="molecule type" value="Genomic_DNA"/>
</dbReference>
<sequence length="220" mass="23702">MKDKSMSFKEKFFKFLDKSVESSKKVFHKAGEKISDFSDKSVMRIELTRMTGKLEKLYASLGEFVFEKRSSAKKTAADTETLKEYYTQIEELLSEIEAKKNAVNSLENESAGTKSEPSAETVVEKAKPARAAVRSAAVKSGQKAEQNAGRKTSSAGKTQVSKKKTSAASAASAEKTVSVKKSVKRASAKSSAAASTSTKKTAERTKKSAAVKSSSKKASD</sequence>